<sequence length="43" mass="4472">MGLFGLVIRDTVLRVLAWLVVLGAMCGAAPGLLPDELPLGRPA</sequence>
<keyword evidence="1" id="KW-0472">Membrane</keyword>
<accession>U2SDU1</accession>
<proteinExistence type="predicted"/>
<evidence type="ECO:0000313" key="3">
    <source>
        <dbReference type="Proteomes" id="UP000017052"/>
    </source>
</evidence>
<dbReference type="Proteomes" id="UP000017052">
    <property type="component" value="Unassembled WGS sequence"/>
</dbReference>
<organism evidence="2 3">
    <name type="scientific">Propionibacterium acidifaciens F0233</name>
    <dbReference type="NCBI Taxonomy" id="553198"/>
    <lineage>
        <taxon>Bacteria</taxon>
        <taxon>Bacillati</taxon>
        <taxon>Actinomycetota</taxon>
        <taxon>Actinomycetes</taxon>
        <taxon>Propionibacteriales</taxon>
        <taxon>Propionibacteriaceae</taxon>
        <taxon>Propionibacterium</taxon>
    </lineage>
</organism>
<dbReference type="GeneID" id="95361237"/>
<dbReference type="EMBL" id="ACVN02000071">
    <property type="protein sequence ID" value="ERK60872.1"/>
    <property type="molecule type" value="Genomic_DNA"/>
</dbReference>
<reference evidence="2" key="1">
    <citation type="submission" date="2013-08" db="EMBL/GenBank/DDBJ databases">
        <authorList>
            <person name="Durkin A.S."/>
            <person name="Haft D.R."/>
            <person name="McCorrison J."/>
            <person name="Torralba M."/>
            <person name="Gillis M."/>
            <person name="Haft D.H."/>
            <person name="Methe B."/>
            <person name="Sutton G."/>
            <person name="Nelson K.E."/>
        </authorList>
    </citation>
    <scope>NUCLEOTIDE SEQUENCE [LARGE SCALE GENOMIC DNA]</scope>
    <source>
        <strain evidence="2">F0233</strain>
    </source>
</reference>
<name>U2SDU1_9ACTN</name>
<feature type="transmembrane region" description="Helical" evidence="1">
    <location>
        <begin position="12"/>
        <end position="33"/>
    </location>
</feature>
<keyword evidence="1" id="KW-0812">Transmembrane</keyword>
<gene>
    <name evidence="2" type="ORF">HMPREF0682_1843</name>
</gene>
<evidence type="ECO:0000313" key="2">
    <source>
        <dbReference type="EMBL" id="ERK60872.1"/>
    </source>
</evidence>
<keyword evidence="3" id="KW-1185">Reference proteome</keyword>
<protein>
    <submittedName>
        <fullName evidence="2">Uncharacterized protein</fullName>
    </submittedName>
</protein>
<comment type="caution">
    <text evidence="2">The sequence shown here is derived from an EMBL/GenBank/DDBJ whole genome shotgun (WGS) entry which is preliminary data.</text>
</comment>
<dbReference type="RefSeq" id="WP_021796690.1">
    <property type="nucleotide sequence ID" value="NZ_ACVN02000071.1"/>
</dbReference>
<dbReference type="AlphaFoldDB" id="U2SDU1"/>
<keyword evidence="1" id="KW-1133">Transmembrane helix</keyword>
<evidence type="ECO:0000256" key="1">
    <source>
        <dbReference type="SAM" id="Phobius"/>
    </source>
</evidence>